<feature type="transmembrane region" description="Helical" evidence="2">
    <location>
        <begin position="590"/>
        <end position="609"/>
    </location>
</feature>
<keyword evidence="5" id="KW-1185">Reference proteome</keyword>
<feature type="compositionally biased region" description="Gly residues" evidence="1">
    <location>
        <begin position="468"/>
        <end position="512"/>
    </location>
</feature>
<evidence type="ECO:0000256" key="2">
    <source>
        <dbReference type="SAM" id="Phobius"/>
    </source>
</evidence>
<dbReference type="CDD" id="cd00118">
    <property type="entry name" value="LysM"/>
    <property type="match status" value="1"/>
</dbReference>
<organism evidence="4 5">
    <name type="scientific">Paralcaligenes ureilyticus</name>
    <dbReference type="NCBI Taxonomy" id="627131"/>
    <lineage>
        <taxon>Bacteria</taxon>
        <taxon>Pseudomonadati</taxon>
        <taxon>Pseudomonadota</taxon>
        <taxon>Betaproteobacteria</taxon>
        <taxon>Burkholderiales</taxon>
        <taxon>Alcaligenaceae</taxon>
        <taxon>Paralcaligenes</taxon>
    </lineage>
</organism>
<keyword evidence="2" id="KW-0812">Transmembrane</keyword>
<protein>
    <submittedName>
        <fullName evidence="4">Pilus assembly protein FimV</fullName>
    </submittedName>
</protein>
<feature type="region of interest" description="Disordered" evidence="1">
    <location>
        <begin position="158"/>
        <end position="177"/>
    </location>
</feature>
<dbReference type="Pfam" id="PF25800">
    <property type="entry name" value="FimV_N"/>
    <property type="match status" value="1"/>
</dbReference>
<keyword evidence="2" id="KW-0472">Membrane</keyword>
<evidence type="ECO:0000256" key="1">
    <source>
        <dbReference type="SAM" id="MobiDB-lite"/>
    </source>
</evidence>
<evidence type="ECO:0000259" key="3">
    <source>
        <dbReference type="PROSITE" id="PS51782"/>
    </source>
</evidence>
<gene>
    <name evidence="4" type="ORF">EDC26_102458</name>
</gene>
<dbReference type="OrthoDB" id="5298707at2"/>
<feature type="compositionally biased region" description="Low complexity" evidence="1">
    <location>
        <begin position="158"/>
        <end position="171"/>
    </location>
</feature>
<proteinExistence type="predicted"/>
<dbReference type="InterPro" id="IPR036779">
    <property type="entry name" value="LysM_dom_sf"/>
</dbReference>
<reference evidence="4 5" key="1">
    <citation type="submission" date="2019-03" db="EMBL/GenBank/DDBJ databases">
        <title>Genomic Encyclopedia of Type Strains, Phase IV (KMG-IV): sequencing the most valuable type-strain genomes for metagenomic binning, comparative biology and taxonomic classification.</title>
        <authorList>
            <person name="Goeker M."/>
        </authorList>
    </citation>
    <scope>NUCLEOTIDE SEQUENCE [LARGE SCALE GENOMIC DNA]</scope>
    <source>
        <strain evidence="4 5">DSM 24591</strain>
    </source>
</reference>
<feature type="compositionally biased region" description="Low complexity" evidence="1">
    <location>
        <begin position="433"/>
        <end position="467"/>
    </location>
</feature>
<dbReference type="Proteomes" id="UP000295525">
    <property type="component" value="Unassembled WGS sequence"/>
</dbReference>
<feature type="compositionally biased region" description="Low complexity" evidence="1">
    <location>
        <begin position="384"/>
        <end position="425"/>
    </location>
</feature>
<feature type="compositionally biased region" description="Basic and acidic residues" evidence="1">
    <location>
        <begin position="312"/>
        <end position="324"/>
    </location>
</feature>
<feature type="domain" description="LysM" evidence="3">
    <location>
        <begin position="176"/>
        <end position="231"/>
    </location>
</feature>
<dbReference type="AlphaFoldDB" id="A0A4R3MB21"/>
<feature type="compositionally biased region" description="Polar residues" evidence="1">
    <location>
        <begin position="296"/>
        <end position="306"/>
    </location>
</feature>
<dbReference type="InterPro" id="IPR018392">
    <property type="entry name" value="LysM"/>
</dbReference>
<evidence type="ECO:0000313" key="4">
    <source>
        <dbReference type="EMBL" id="TCT10496.1"/>
    </source>
</evidence>
<name>A0A4R3MB21_9BURK</name>
<feature type="compositionally biased region" description="Low complexity" evidence="1">
    <location>
        <begin position="513"/>
        <end position="548"/>
    </location>
</feature>
<sequence length="656" mass="64669">MPKCYSRAASTLWLRTKPWVAALPVAMLMGSGAYAATLGHSRIVSEPGQALRMDVPIYELSADDLRSFTVSVAPAAAWTQAGLTPPVALSSLHVKVVHGTVAASRVIRFSSDQPFSGSVADLLLEVHTATGQQQYQVSVLATSPYSLAAGGAAGQSAAAGARTGGRQAQAGHRSHTSVHVRRGDTLFAIAQNHAVRGVSVYQMMVALQRANPQAFINQNMNLVKAGATLWVPDMASLTAVSDREARRIFQEQALAFAQYRQRLAGGKSAPLRTGSTNKGAVSRESAAPPPAAAAQPSDQVKLSSGGMSAADARADQRVATHKGIADTQKRVSQLEENVQHINQALQGQGEAAKDVVVGAAKGLGKSIADAAGVVAGATGNAVGSPNSPASVAAQAGGQGSSSGSAASNGQPSGGSAASSAAGVAPTRGAATENGVAGSSAAGSSVPGSSAAGNGTAGSSATGNSSSGSGNGSTGSSGSGNSGTGNSGTGNSGTGNSGTGNSGTGNSGTGNSGSGNSSAGSSSSGSSSSGSSATANNAAGNSTAGDNSARNSAAGGAVAGKTPGAVNPPADVGKQALNKAGQSVSWFQEHLLGSITALLALLVLVIAWLLRRANVARDDDSDDRASPITEAMVKEKLDQINLDLSQPPSDETPASKT</sequence>
<dbReference type="Gene3D" id="3.10.350.10">
    <property type="entry name" value="LysM domain"/>
    <property type="match status" value="1"/>
</dbReference>
<dbReference type="NCBIfam" id="TIGR03505">
    <property type="entry name" value="FimV_core"/>
    <property type="match status" value="1"/>
</dbReference>
<keyword evidence="2" id="KW-1133">Transmembrane helix</keyword>
<dbReference type="PROSITE" id="PS51782">
    <property type="entry name" value="LYSM"/>
    <property type="match status" value="1"/>
</dbReference>
<feature type="region of interest" description="Disordered" evidence="1">
    <location>
        <begin position="267"/>
        <end position="324"/>
    </location>
</feature>
<comment type="caution">
    <text evidence="4">The sequence shown here is derived from an EMBL/GenBank/DDBJ whole genome shotgun (WGS) entry which is preliminary data.</text>
</comment>
<feature type="region of interest" description="Disordered" evidence="1">
    <location>
        <begin position="384"/>
        <end position="572"/>
    </location>
</feature>
<dbReference type="InterPro" id="IPR020012">
    <property type="entry name" value="LysM_FimV"/>
</dbReference>
<dbReference type="EMBL" id="SMAJ01000002">
    <property type="protein sequence ID" value="TCT10496.1"/>
    <property type="molecule type" value="Genomic_DNA"/>
</dbReference>
<accession>A0A4R3MB21</accession>
<evidence type="ECO:0000313" key="5">
    <source>
        <dbReference type="Proteomes" id="UP000295525"/>
    </source>
</evidence>
<dbReference type="InterPro" id="IPR057840">
    <property type="entry name" value="FimV_N"/>
</dbReference>